<evidence type="ECO:0000313" key="3">
    <source>
        <dbReference type="EMBL" id="JAT03232.1"/>
    </source>
</evidence>
<dbReference type="SUPFAM" id="SSF81383">
    <property type="entry name" value="F-box domain"/>
    <property type="match status" value="1"/>
</dbReference>
<proteinExistence type="predicted"/>
<dbReference type="EMBL" id="GECU01015266">
    <property type="protein sequence ID" value="JAS92440.1"/>
    <property type="molecule type" value="Transcribed_RNA"/>
</dbReference>
<name>A0A1B6JVJ2_9HEMI</name>
<dbReference type="InterPro" id="IPR036047">
    <property type="entry name" value="F-box-like_dom_sf"/>
</dbReference>
<reference evidence="3" key="1">
    <citation type="submission" date="2015-11" db="EMBL/GenBank/DDBJ databases">
        <title>De novo transcriptome assembly of four potential Pierce s Disease insect vectors from Arizona vineyards.</title>
        <authorList>
            <person name="Tassone E.E."/>
        </authorList>
    </citation>
    <scope>NUCLEOTIDE SEQUENCE</scope>
</reference>
<dbReference type="Pfam" id="PF12937">
    <property type="entry name" value="F-box-like"/>
    <property type="match status" value="1"/>
</dbReference>
<dbReference type="SMART" id="SM00256">
    <property type="entry name" value="FBOX"/>
    <property type="match status" value="1"/>
</dbReference>
<organism evidence="3">
    <name type="scientific">Homalodisca liturata</name>
    <dbReference type="NCBI Taxonomy" id="320908"/>
    <lineage>
        <taxon>Eukaryota</taxon>
        <taxon>Metazoa</taxon>
        <taxon>Ecdysozoa</taxon>
        <taxon>Arthropoda</taxon>
        <taxon>Hexapoda</taxon>
        <taxon>Insecta</taxon>
        <taxon>Pterygota</taxon>
        <taxon>Neoptera</taxon>
        <taxon>Paraneoptera</taxon>
        <taxon>Hemiptera</taxon>
        <taxon>Auchenorrhyncha</taxon>
        <taxon>Membracoidea</taxon>
        <taxon>Cicadellidae</taxon>
        <taxon>Cicadellinae</taxon>
        <taxon>Proconiini</taxon>
        <taxon>Homalodisca</taxon>
    </lineage>
</organism>
<protein>
    <recommendedName>
        <fullName evidence="1">F-box domain-containing protein</fullName>
    </recommendedName>
</protein>
<dbReference type="Gene3D" id="1.20.1280.50">
    <property type="match status" value="1"/>
</dbReference>
<sequence>MALTDLPEEIIEKIVEEFSVKDLLACSAVSLEWRETFNVDAFWRRFCFREIKDYLENTPCEVEPAFRLPEENEVRLQPLCSWRIHYMRKVHLLNNWKNNRYSALSFRTNLEIMSSEVKIDSDGIHWIFIMTETALEVWNVNAKPQLLYAQIPIFDCCPNTGVFLSGKTLVITQWNVASVYDFNNSSEHCKILYRFLVEENKHLPLRLLNSTDILEADFMNQDDDFRFINFENILVSYKRIPNPLIDSSMHLWDVFKGVKLSVVSMSTSLSVENEIAFTNIFRIDNSRGMIRHVFRSPDSILYTKLVVYDFKKLKFTNIDITFEGVTVWCGYAQNVIVTFTSHPGTIKFYSYSVGKLLWVKEIGEYTNSEQMQLIDSYLLYCMFNCLNVLDIHKQEVVYCLAFSFYSFVRRLTVIEPQFVVVWLLERGGSPGCPTYYQEVWDIKDLNNKLLECSSELGYELFSHSSSVIKQIISHDGMLSVYTFW</sequence>
<accession>A0A1B6JVJ2</accession>
<dbReference type="EMBL" id="GECU01004475">
    <property type="protein sequence ID" value="JAT03232.1"/>
    <property type="molecule type" value="Transcribed_RNA"/>
</dbReference>
<dbReference type="AlphaFoldDB" id="A0A1B6JVJ2"/>
<evidence type="ECO:0000259" key="1">
    <source>
        <dbReference type="PROSITE" id="PS50181"/>
    </source>
</evidence>
<gene>
    <name evidence="2" type="ORF">g.25491</name>
    <name evidence="3" type="ORF">g.25494</name>
</gene>
<feature type="domain" description="F-box" evidence="1">
    <location>
        <begin position="1"/>
        <end position="46"/>
    </location>
</feature>
<dbReference type="InterPro" id="IPR001810">
    <property type="entry name" value="F-box_dom"/>
</dbReference>
<dbReference type="PROSITE" id="PS50181">
    <property type="entry name" value="FBOX"/>
    <property type="match status" value="1"/>
</dbReference>
<evidence type="ECO:0000313" key="2">
    <source>
        <dbReference type="EMBL" id="JAS92440.1"/>
    </source>
</evidence>